<dbReference type="CDD" id="cd03801">
    <property type="entry name" value="GT4_PimA-like"/>
    <property type="match status" value="1"/>
</dbReference>
<dbReference type="InterPro" id="IPR050194">
    <property type="entry name" value="Glycosyltransferase_grp1"/>
</dbReference>
<sequence length="384" mass="41594">MRILITTAIYPPDIGGPASYVPKIAQALAARGHEVTVATMADGAGSSTESFGRLVRIERRHTVMRRKLAASWRLLPLVRAADLVYANGLFEELKPIRRLAHRPTVAKIVGDWAWERLRNQNRYRADVDRFQTDRLRSPYARMVRHARGRALIGYDRIIVPSAYLSTMVAGWHPALPPVVVIHNGIDLPDGMAVAAPQPTHGRLRLVTVCRLVAWKHVDEIVSLVADRPGWTLDVVGDGPERRALEALARGGNGAARIRFHGAVARDHALQAIAAADVVVLNSDYEGLPHVLVEAMALSRPIVARRSGGSVETVVDGETGVIVDDATELAAALDRLAASPGQGIALGAAGRMRYGSMFTQQAMLDATVNQLESVARPHTAAPQPE</sequence>
<reference evidence="4" key="1">
    <citation type="journal article" date="2019" name="Int. J. Syst. Evol. Microbiol.">
        <title>The Global Catalogue of Microorganisms (GCM) 10K type strain sequencing project: providing services to taxonomists for standard genome sequencing and annotation.</title>
        <authorList>
            <consortium name="The Broad Institute Genomics Platform"/>
            <consortium name="The Broad Institute Genome Sequencing Center for Infectious Disease"/>
            <person name="Wu L."/>
            <person name="Ma J."/>
        </authorList>
    </citation>
    <scope>NUCLEOTIDE SEQUENCE [LARGE SCALE GENOMIC DNA]</scope>
    <source>
        <strain evidence="4">CGMCC 1.10188</strain>
    </source>
</reference>
<feature type="domain" description="Glycosyltransferase subfamily 4-like N-terminal" evidence="2">
    <location>
        <begin position="14"/>
        <end position="187"/>
    </location>
</feature>
<dbReference type="PANTHER" id="PTHR45947">
    <property type="entry name" value="SULFOQUINOVOSYL TRANSFERASE SQD2"/>
    <property type="match status" value="1"/>
</dbReference>
<evidence type="ECO:0000259" key="1">
    <source>
        <dbReference type="Pfam" id="PF00534"/>
    </source>
</evidence>
<evidence type="ECO:0000313" key="4">
    <source>
        <dbReference type="Proteomes" id="UP000603352"/>
    </source>
</evidence>
<dbReference type="Pfam" id="PF13439">
    <property type="entry name" value="Glyco_transf_4"/>
    <property type="match status" value="1"/>
</dbReference>
<comment type="caution">
    <text evidence="3">The sequence shown here is derived from an EMBL/GenBank/DDBJ whole genome shotgun (WGS) entry which is preliminary data.</text>
</comment>
<accession>A0ABQ1IJS5</accession>
<dbReference type="SUPFAM" id="SSF53756">
    <property type="entry name" value="UDP-Glycosyltransferase/glycogen phosphorylase"/>
    <property type="match status" value="1"/>
</dbReference>
<dbReference type="EMBL" id="BMDZ01000025">
    <property type="protein sequence ID" value="GGB41446.1"/>
    <property type="molecule type" value="Genomic_DNA"/>
</dbReference>
<proteinExistence type="predicted"/>
<dbReference type="Gene3D" id="3.40.50.2000">
    <property type="entry name" value="Glycogen Phosphorylase B"/>
    <property type="match status" value="2"/>
</dbReference>
<name>A0ABQ1IJS5_9PROT</name>
<feature type="domain" description="Glycosyl transferase family 1" evidence="1">
    <location>
        <begin position="202"/>
        <end position="339"/>
    </location>
</feature>
<dbReference type="InterPro" id="IPR028098">
    <property type="entry name" value="Glyco_trans_4-like_N"/>
</dbReference>
<evidence type="ECO:0000259" key="2">
    <source>
        <dbReference type="Pfam" id="PF13439"/>
    </source>
</evidence>
<gene>
    <name evidence="3" type="ORF">GCM10011505_23600</name>
</gene>
<dbReference type="Pfam" id="PF00534">
    <property type="entry name" value="Glycos_transf_1"/>
    <property type="match status" value="1"/>
</dbReference>
<dbReference type="RefSeq" id="WP_188578041.1">
    <property type="nucleotide sequence ID" value="NZ_BMDZ01000025.1"/>
</dbReference>
<evidence type="ECO:0008006" key="5">
    <source>
        <dbReference type="Google" id="ProtNLM"/>
    </source>
</evidence>
<evidence type="ECO:0000313" key="3">
    <source>
        <dbReference type="EMBL" id="GGB41446.1"/>
    </source>
</evidence>
<keyword evidence="4" id="KW-1185">Reference proteome</keyword>
<organism evidence="3 4">
    <name type="scientific">Tistrella bauzanensis</name>
    <dbReference type="NCBI Taxonomy" id="657419"/>
    <lineage>
        <taxon>Bacteria</taxon>
        <taxon>Pseudomonadati</taxon>
        <taxon>Pseudomonadota</taxon>
        <taxon>Alphaproteobacteria</taxon>
        <taxon>Geminicoccales</taxon>
        <taxon>Geminicoccaceae</taxon>
        <taxon>Tistrella</taxon>
    </lineage>
</organism>
<dbReference type="InterPro" id="IPR001296">
    <property type="entry name" value="Glyco_trans_1"/>
</dbReference>
<dbReference type="PANTHER" id="PTHR45947:SF3">
    <property type="entry name" value="SULFOQUINOVOSYL TRANSFERASE SQD2"/>
    <property type="match status" value="1"/>
</dbReference>
<protein>
    <recommendedName>
        <fullName evidence="5">Glycosyltransferase</fullName>
    </recommendedName>
</protein>
<dbReference type="Proteomes" id="UP000603352">
    <property type="component" value="Unassembled WGS sequence"/>
</dbReference>